<dbReference type="Proteomes" id="UP001346149">
    <property type="component" value="Unassembled WGS sequence"/>
</dbReference>
<keyword evidence="3" id="KW-1185">Reference proteome</keyword>
<feature type="transmembrane region" description="Helical" evidence="1">
    <location>
        <begin position="45"/>
        <end position="68"/>
    </location>
</feature>
<dbReference type="EMBL" id="JAXQNO010000014">
    <property type="protein sequence ID" value="KAK4783894.1"/>
    <property type="molecule type" value="Genomic_DNA"/>
</dbReference>
<evidence type="ECO:0000256" key="1">
    <source>
        <dbReference type="SAM" id="Phobius"/>
    </source>
</evidence>
<keyword evidence="1" id="KW-1133">Transmembrane helix</keyword>
<proteinExistence type="predicted"/>
<keyword evidence="1" id="KW-0812">Transmembrane</keyword>
<gene>
    <name evidence="2" type="ORF">SAY86_018262</name>
</gene>
<comment type="caution">
    <text evidence="2">The sequence shown here is derived from an EMBL/GenBank/DDBJ whole genome shotgun (WGS) entry which is preliminary data.</text>
</comment>
<dbReference type="AlphaFoldDB" id="A0AAN7LFZ0"/>
<accession>A0AAN7LFZ0</accession>
<reference evidence="2 3" key="1">
    <citation type="journal article" date="2023" name="Hortic Res">
        <title>Pangenome of water caltrop reveals structural variations and asymmetric subgenome divergence after allopolyploidization.</title>
        <authorList>
            <person name="Zhang X."/>
            <person name="Chen Y."/>
            <person name="Wang L."/>
            <person name="Yuan Y."/>
            <person name="Fang M."/>
            <person name="Shi L."/>
            <person name="Lu R."/>
            <person name="Comes H.P."/>
            <person name="Ma Y."/>
            <person name="Chen Y."/>
            <person name="Huang G."/>
            <person name="Zhou Y."/>
            <person name="Zheng Z."/>
            <person name="Qiu Y."/>
        </authorList>
    </citation>
    <scope>NUCLEOTIDE SEQUENCE [LARGE SCALE GENOMIC DNA]</scope>
    <source>
        <strain evidence="2">F231</strain>
    </source>
</reference>
<organism evidence="2 3">
    <name type="scientific">Trapa natans</name>
    <name type="common">Water chestnut</name>
    <dbReference type="NCBI Taxonomy" id="22666"/>
    <lineage>
        <taxon>Eukaryota</taxon>
        <taxon>Viridiplantae</taxon>
        <taxon>Streptophyta</taxon>
        <taxon>Embryophyta</taxon>
        <taxon>Tracheophyta</taxon>
        <taxon>Spermatophyta</taxon>
        <taxon>Magnoliopsida</taxon>
        <taxon>eudicotyledons</taxon>
        <taxon>Gunneridae</taxon>
        <taxon>Pentapetalae</taxon>
        <taxon>rosids</taxon>
        <taxon>malvids</taxon>
        <taxon>Myrtales</taxon>
        <taxon>Lythraceae</taxon>
        <taxon>Trapa</taxon>
    </lineage>
</organism>
<name>A0AAN7LFZ0_TRANT</name>
<protein>
    <submittedName>
        <fullName evidence="2">Uncharacterized protein</fullName>
    </submittedName>
</protein>
<evidence type="ECO:0000313" key="3">
    <source>
        <dbReference type="Proteomes" id="UP001346149"/>
    </source>
</evidence>
<evidence type="ECO:0000313" key="2">
    <source>
        <dbReference type="EMBL" id="KAK4783894.1"/>
    </source>
</evidence>
<keyword evidence="1" id="KW-0472">Membrane</keyword>
<sequence>MMVPNSSTLVCTDLYHIYNKIQFILSIRFDEFCNILQEFVCRCCLSAVISLFLVFVLGTRLWVMCMVLKLSMHLNQFMAVSVRLSIVAAGCLVEFPQAETLDSRLFGIILL</sequence>